<dbReference type="SUPFAM" id="SSF47565">
    <property type="entry name" value="Insect pheromone/odorant-binding proteins"/>
    <property type="match status" value="1"/>
</dbReference>
<reference evidence="2" key="1">
    <citation type="submission" date="2019-04" db="EMBL/GenBank/DDBJ databases">
        <authorList>
            <person name="Sheng S."/>
        </authorList>
    </citation>
    <scope>NUCLEOTIDE SEQUENCE</scope>
</reference>
<dbReference type="AlphaFoldDB" id="A0A6M3GRX0"/>
<keyword evidence="1" id="KW-0732">Signal</keyword>
<dbReference type="Pfam" id="PF01395">
    <property type="entry name" value="PBP_GOBP"/>
    <property type="match status" value="1"/>
</dbReference>
<organism evidence="2">
    <name type="scientific">Glyphodes pyloalis</name>
    <name type="common">Lesser mulberry snout moth</name>
    <dbReference type="NCBI Taxonomy" id="1242752"/>
    <lineage>
        <taxon>Eukaryota</taxon>
        <taxon>Metazoa</taxon>
        <taxon>Ecdysozoa</taxon>
        <taxon>Arthropoda</taxon>
        <taxon>Hexapoda</taxon>
        <taxon>Insecta</taxon>
        <taxon>Pterygota</taxon>
        <taxon>Neoptera</taxon>
        <taxon>Endopterygota</taxon>
        <taxon>Lepidoptera</taxon>
        <taxon>Glossata</taxon>
        <taxon>Ditrysia</taxon>
        <taxon>Pyraloidea</taxon>
        <taxon>Crambidae</taxon>
        <taxon>Spilomelinae</taxon>
        <taxon>Glyphodes</taxon>
    </lineage>
</organism>
<dbReference type="InterPro" id="IPR036728">
    <property type="entry name" value="PBP_GOBP_sf"/>
</dbReference>
<dbReference type="GO" id="GO:0005549">
    <property type="term" value="F:odorant binding"/>
    <property type="evidence" value="ECO:0007669"/>
    <property type="project" value="InterPro"/>
</dbReference>
<gene>
    <name evidence="2" type="primary">OBP20</name>
</gene>
<proteinExistence type="evidence at transcript level"/>
<feature type="chain" id="PRO_5027028944" evidence="1">
    <location>
        <begin position="19"/>
        <end position="142"/>
    </location>
</feature>
<sequence length="142" mass="16103">MQRVTIVLLMFCVGFLRAEKPGVYLVAEKLGDVLESFIYCFEKTPLDPDVLEQIRQGKVPKKADEKALENFVYCSFTKSKIGLKDGHVIVEKALDLYPKNVDLAKLKKAMEECNRDSGKTPAETSLLVLKCFREKSPVRTLF</sequence>
<dbReference type="CDD" id="cd23992">
    <property type="entry name" value="PBP_GOBP"/>
    <property type="match status" value="1"/>
</dbReference>
<dbReference type="InterPro" id="IPR006170">
    <property type="entry name" value="PBP/GOBP"/>
</dbReference>
<evidence type="ECO:0000313" key="2">
    <source>
        <dbReference type="EMBL" id="QIJ45759.1"/>
    </source>
</evidence>
<evidence type="ECO:0000256" key="1">
    <source>
        <dbReference type="SAM" id="SignalP"/>
    </source>
</evidence>
<dbReference type="Gene3D" id="1.10.238.20">
    <property type="entry name" value="Pheromone/general odorant binding protein domain"/>
    <property type="match status" value="1"/>
</dbReference>
<protein>
    <submittedName>
        <fullName evidence="2">Odorant binding protein</fullName>
    </submittedName>
</protein>
<name>A0A6M3GRX0_GLYPY</name>
<accession>A0A6M3GRX0</accession>
<dbReference type="EMBL" id="MK819464">
    <property type="protein sequence ID" value="QIJ45759.1"/>
    <property type="molecule type" value="mRNA"/>
</dbReference>
<feature type="signal peptide" evidence="1">
    <location>
        <begin position="1"/>
        <end position="18"/>
    </location>
</feature>